<proteinExistence type="predicted"/>
<name>A0A0F9QSM1_9ZZZZ</name>
<reference evidence="1" key="1">
    <citation type="journal article" date="2015" name="Nature">
        <title>Complex archaea that bridge the gap between prokaryotes and eukaryotes.</title>
        <authorList>
            <person name="Spang A."/>
            <person name="Saw J.H."/>
            <person name="Jorgensen S.L."/>
            <person name="Zaremba-Niedzwiedzka K."/>
            <person name="Martijn J."/>
            <person name="Lind A.E."/>
            <person name="van Eijk R."/>
            <person name="Schleper C."/>
            <person name="Guy L."/>
            <person name="Ettema T.J."/>
        </authorList>
    </citation>
    <scope>NUCLEOTIDE SEQUENCE</scope>
</reference>
<dbReference type="AlphaFoldDB" id="A0A0F9QSM1"/>
<comment type="caution">
    <text evidence="1">The sequence shown here is derived from an EMBL/GenBank/DDBJ whole genome shotgun (WGS) entry which is preliminary data.</text>
</comment>
<protein>
    <submittedName>
        <fullName evidence="1">Uncharacterized protein</fullName>
    </submittedName>
</protein>
<gene>
    <name evidence="1" type="ORF">LCGC14_0737730</name>
</gene>
<organism evidence="1">
    <name type="scientific">marine sediment metagenome</name>
    <dbReference type="NCBI Taxonomy" id="412755"/>
    <lineage>
        <taxon>unclassified sequences</taxon>
        <taxon>metagenomes</taxon>
        <taxon>ecological metagenomes</taxon>
    </lineage>
</organism>
<dbReference type="InterPro" id="IPR036390">
    <property type="entry name" value="WH_DNA-bd_sf"/>
</dbReference>
<sequence>MDIKITPKKSINNQEKKLQIRSLFGEDVEQKNGLLAKVLVFLQINQPCSTNELKDKICKNYEEHIERTTISRAIKKLQDFGLIHETTPNELSFEGEDIPLKNHILAKYNNFLNGLPTQFRKNFGSMSYYWVSNGNGINYLAYCCKLLKFEIEGIKDEVIEEKQ</sequence>
<evidence type="ECO:0000313" key="1">
    <source>
        <dbReference type="EMBL" id="KKN40002.1"/>
    </source>
</evidence>
<accession>A0A0F9QSM1</accession>
<dbReference type="EMBL" id="LAZR01001731">
    <property type="protein sequence ID" value="KKN40002.1"/>
    <property type="molecule type" value="Genomic_DNA"/>
</dbReference>
<dbReference type="SUPFAM" id="SSF46785">
    <property type="entry name" value="Winged helix' DNA-binding domain"/>
    <property type="match status" value="1"/>
</dbReference>